<comment type="caution">
    <text evidence="4">The sequence shown here is derived from an EMBL/GenBank/DDBJ whole genome shotgun (WGS) entry which is preliminary data.</text>
</comment>
<evidence type="ECO:0000259" key="3">
    <source>
        <dbReference type="Pfam" id="PF19701"/>
    </source>
</evidence>
<dbReference type="Proteomes" id="UP000680304">
    <property type="component" value="Unassembled WGS sequence"/>
</dbReference>
<evidence type="ECO:0000313" key="5">
    <source>
        <dbReference type="Proteomes" id="UP000680304"/>
    </source>
</evidence>
<accession>A0ABQ4N580</accession>
<dbReference type="EMBL" id="BOVJ01000059">
    <property type="protein sequence ID" value="GIQ63329.1"/>
    <property type="molecule type" value="Genomic_DNA"/>
</dbReference>
<proteinExistence type="predicted"/>
<evidence type="ECO:0000313" key="4">
    <source>
        <dbReference type="EMBL" id="GIQ63329.1"/>
    </source>
</evidence>
<name>A0ABQ4N580_9BACL</name>
<keyword evidence="1" id="KW-0472">Membrane</keyword>
<keyword evidence="5" id="KW-1185">Reference proteome</keyword>
<sequence length="140" mass="14856">MSVSGMRWKRWLAAGLLALLAAALGACGNGAPRTLTYEGKVYELDESSGDQLAVDFDRISAGRQLSDGGRSFNGSLFLVGMLMLIVGIINVLFPRAMWWLKDGWKFRDAEPSGLALTLGRVSGAVLTIAAFVAIVSSCSG</sequence>
<dbReference type="InterPro" id="IPR045679">
    <property type="entry name" value="DUF6199"/>
</dbReference>
<keyword evidence="1" id="KW-0812">Transmembrane</keyword>
<gene>
    <name evidence="4" type="ORF">PACILC2_18970</name>
</gene>
<evidence type="ECO:0000256" key="1">
    <source>
        <dbReference type="SAM" id="Phobius"/>
    </source>
</evidence>
<feature type="domain" description="DUF6199" evidence="3">
    <location>
        <begin position="80"/>
        <end position="136"/>
    </location>
</feature>
<dbReference type="Pfam" id="PF19701">
    <property type="entry name" value="DUF6199"/>
    <property type="match status" value="1"/>
</dbReference>
<feature type="transmembrane region" description="Helical" evidence="1">
    <location>
        <begin position="114"/>
        <end position="135"/>
    </location>
</feature>
<protein>
    <recommendedName>
        <fullName evidence="3">DUF6199 domain-containing protein</fullName>
    </recommendedName>
</protein>
<keyword evidence="1" id="KW-1133">Transmembrane helix</keyword>
<keyword evidence="2" id="KW-0732">Signal</keyword>
<feature type="transmembrane region" description="Helical" evidence="1">
    <location>
        <begin position="75"/>
        <end position="93"/>
    </location>
</feature>
<evidence type="ECO:0000256" key="2">
    <source>
        <dbReference type="SAM" id="SignalP"/>
    </source>
</evidence>
<organism evidence="4 5">
    <name type="scientific">Paenibacillus cisolokensis</name>
    <dbReference type="NCBI Taxonomy" id="1658519"/>
    <lineage>
        <taxon>Bacteria</taxon>
        <taxon>Bacillati</taxon>
        <taxon>Bacillota</taxon>
        <taxon>Bacilli</taxon>
        <taxon>Bacillales</taxon>
        <taxon>Paenibacillaceae</taxon>
        <taxon>Paenibacillus</taxon>
    </lineage>
</organism>
<dbReference type="PROSITE" id="PS51257">
    <property type="entry name" value="PROKAR_LIPOPROTEIN"/>
    <property type="match status" value="1"/>
</dbReference>
<reference evidence="4 5" key="1">
    <citation type="submission" date="2021-04" db="EMBL/GenBank/DDBJ databases">
        <title>Draft genome sequence of Paenibacillus cisolokensis, LC2-13A.</title>
        <authorList>
            <person name="Uke A."/>
            <person name="Chhe C."/>
            <person name="Baramee S."/>
            <person name="Kosugi A."/>
        </authorList>
    </citation>
    <scope>NUCLEOTIDE SEQUENCE [LARGE SCALE GENOMIC DNA]</scope>
    <source>
        <strain evidence="4 5">LC2-13A</strain>
    </source>
</reference>
<feature type="chain" id="PRO_5045827254" description="DUF6199 domain-containing protein" evidence="2">
    <location>
        <begin position="27"/>
        <end position="140"/>
    </location>
</feature>
<feature type="signal peptide" evidence="2">
    <location>
        <begin position="1"/>
        <end position="26"/>
    </location>
</feature>